<dbReference type="AlphaFoldDB" id="A0A4S8LJA8"/>
<gene>
    <name evidence="1" type="ORF">K435DRAFT_305668</name>
</gene>
<sequence length="60" mass="6792">MTNPLPSESGTVFYSSTSHLFDFINNYKSVHADEGFNGAWRKKKQAGGPILTNNVFWVQR</sequence>
<evidence type="ECO:0000313" key="2">
    <source>
        <dbReference type="Proteomes" id="UP000297245"/>
    </source>
</evidence>
<keyword evidence="2" id="KW-1185">Reference proteome</keyword>
<evidence type="ECO:0000313" key="1">
    <source>
        <dbReference type="EMBL" id="THU88698.1"/>
    </source>
</evidence>
<proteinExistence type="predicted"/>
<dbReference type="Proteomes" id="UP000297245">
    <property type="component" value="Unassembled WGS sequence"/>
</dbReference>
<accession>A0A4S8LJA8</accession>
<dbReference type="EMBL" id="ML179399">
    <property type="protein sequence ID" value="THU88698.1"/>
    <property type="molecule type" value="Genomic_DNA"/>
</dbReference>
<name>A0A4S8LJA8_DENBC</name>
<protein>
    <submittedName>
        <fullName evidence="1">Uncharacterized protein</fullName>
    </submittedName>
</protein>
<reference evidence="1 2" key="1">
    <citation type="journal article" date="2019" name="Nat. Ecol. Evol.">
        <title>Megaphylogeny resolves global patterns of mushroom evolution.</title>
        <authorList>
            <person name="Varga T."/>
            <person name="Krizsan K."/>
            <person name="Foldi C."/>
            <person name="Dima B."/>
            <person name="Sanchez-Garcia M."/>
            <person name="Sanchez-Ramirez S."/>
            <person name="Szollosi G.J."/>
            <person name="Szarkandi J.G."/>
            <person name="Papp V."/>
            <person name="Albert L."/>
            <person name="Andreopoulos W."/>
            <person name="Angelini C."/>
            <person name="Antonin V."/>
            <person name="Barry K.W."/>
            <person name="Bougher N.L."/>
            <person name="Buchanan P."/>
            <person name="Buyck B."/>
            <person name="Bense V."/>
            <person name="Catcheside P."/>
            <person name="Chovatia M."/>
            <person name="Cooper J."/>
            <person name="Damon W."/>
            <person name="Desjardin D."/>
            <person name="Finy P."/>
            <person name="Geml J."/>
            <person name="Haridas S."/>
            <person name="Hughes K."/>
            <person name="Justo A."/>
            <person name="Karasinski D."/>
            <person name="Kautmanova I."/>
            <person name="Kiss B."/>
            <person name="Kocsube S."/>
            <person name="Kotiranta H."/>
            <person name="LaButti K.M."/>
            <person name="Lechner B.E."/>
            <person name="Liimatainen K."/>
            <person name="Lipzen A."/>
            <person name="Lukacs Z."/>
            <person name="Mihaltcheva S."/>
            <person name="Morgado L.N."/>
            <person name="Niskanen T."/>
            <person name="Noordeloos M.E."/>
            <person name="Ohm R.A."/>
            <person name="Ortiz-Santana B."/>
            <person name="Ovrebo C."/>
            <person name="Racz N."/>
            <person name="Riley R."/>
            <person name="Savchenko A."/>
            <person name="Shiryaev A."/>
            <person name="Soop K."/>
            <person name="Spirin V."/>
            <person name="Szebenyi C."/>
            <person name="Tomsovsky M."/>
            <person name="Tulloss R.E."/>
            <person name="Uehling J."/>
            <person name="Grigoriev I.V."/>
            <person name="Vagvolgyi C."/>
            <person name="Papp T."/>
            <person name="Martin F.M."/>
            <person name="Miettinen O."/>
            <person name="Hibbett D.S."/>
            <person name="Nagy L.G."/>
        </authorList>
    </citation>
    <scope>NUCLEOTIDE SEQUENCE [LARGE SCALE GENOMIC DNA]</scope>
    <source>
        <strain evidence="1 2">CBS 962.96</strain>
    </source>
</reference>
<organism evidence="1 2">
    <name type="scientific">Dendrothele bispora (strain CBS 962.96)</name>
    <dbReference type="NCBI Taxonomy" id="1314807"/>
    <lineage>
        <taxon>Eukaryota</taxon>
        <taxon>Fungi</taxon>
        <taxon>Dikarya</taxon>
        <taxon>Basidiomycota</taxon>
        <taxon>Agaricomycotina</taxon>
        <taxon>Agaricomycetes</taxon>
        <taxon>Agaricomycetidae</taxon>
        <taxon>Agaricales</taxon>
        <taxon>Agaricales incertae sedis</taxon>
        <taxon>Dendrothele</taxon>
    </lineage>
</organism>